<dbReference type="EMBL" id="CP000481">
    <property type="protein sequence ID" value="ABK53698.1"/>
    <property type="molecule type" value="Genomic_DNA"/>
</dbReference>
<reference evidence="1 2" key="1">
    <citation type="journal article" date="2009" name="Genome Res.">
        <title>Complete genome of the cellulolytic thermophile Acidothermus cellulolyticus 11B provides insights into its ecophysiological and evolutionary adaptations.</title>
        <authorList>
            <person name="Barabote R.D."/>
            <person name="Xie G."/>
            <person name="Leu D.H."/>
            <person name="Normand P."/>
            <person name="Necsulea A."/>
            <person name="Daubin V."/>
            <person name="Medigue C."/>
            <person name="Adney W.S."/>
            <person name="Xu X.C."/>
            <person name="Lapidus A."/>
            <person name="Parales R.E."/>
            <person name="Detter C."/>
            <person name="Pujic P."/>
            <person name="Bruce D."/>
            <person name="Lavire C."/>
            <person name="Challacombe J.F."/>
            <person name="Brettin T.S."/>
            <person name="Berry A.M."/>
        </authorList>
    </citation>
    <scope>NUCLEOTIDE SEQUENCE [LARGE SCALE GENOMIC DNA]</scope>
    <source>
        <strain evidence="2">ATCC 43068 / DSM 8971 / 11B</strain>
    </source>
</reference>
<dbReference type="KEGG" id="ace:Acel_1926"/>
<dbReference type="eggNOG" id="COG3420">
    <property type="taxonomic scope" value="Bacteria"/>
</dbReference>
<dbReference type="HOGENOM" id="CLU_068850_0_0_11"/>
<dbReference type="Gene3D" id="2.160.20.10">
    <property type="entry name" value="Single-stranded right-handed beta-helix, Pectin lyase-like"/>
    <property type="match status" value="1"/>
</dbReference>
<dbReference type="Proteomes" id="UP000008221">
    <property type="component" value="Chromosome"/>
</dbReference>
<dbReference type="InterPro" id="IPR012334">
    <property type="entry name" value="Pectin_lyas_fold"/>
</dbReference>
<dbReference type="AlphaFoldDB" id="A0LW88"/>
<name>A0LW88_ACIC1</name>
<evidence type="ECO:0000313" key="2">
    <source>
        <dbReference type="Proteomes" id="UP000008221"/>
    </source>
</evidence>
<dbReference type="STRING" id="351607.Acel_1926"/>
<evidence type="ECO:0000313" key="1">
    <source>
        <dbReference type="EMBL" id="ABK53698.1"/>
    </source>
</evidence>
<keyword evidence="2" id="KW-1185">Reference proteome</keyword>
<dbReference type="InParanoid" id="A0LW88"/>
<evidence type="ECO:0008006" key="3">
    <source>
        <dbReference type="Google" id="ProtNLM"/>
    </source>
</evidence>
<organism evidence="1 2">
    <name type="scientific">Acidothermus cellulolyticus (strain ATCC 43068 / DSM 8971 / 11B)</name>
    <dbReference type="NCBI Taxonomy" id="351607"/>
    <lineage>
        <taxon>Bacteria</taxon>
        <taxon>Bacillati</taxon>
        <taxon>Actinomycetota</taxon>
        <taxon>Actinomycetes</taxon>
        <taxon>Acidothermales</taxon>
        <taxon>Acidothermaceae</taxon>
        <taxon>Acidothermus</taxon>
    </lineage>
</organism>
<proteinExistence type="predicted"/>
<dbReference type="SUPFAM" id="SSF51126">
    <property type="entry name" value="Pectin lyase-like"/>
    <property type="match status" value="1"/>
</dbReference>
<accession>A0LW88</accession>
<protein>
    <recommendedName>
        <fullName evidence="3">Right handed beta helix domain-containing protein</fullName>
    </recommendedName>
</protein>
<gene>
    <name evidence="1" type="ordered locus">Acel_1926</name>
</gene>
<dbReference type="InterPro" id="IPR011050">
    <property type="entry name" value="Pectin_lyase_fold/virulence"/>
</dbReference>
<sequence length="266" mass="27619">MSDLPLPSWTPNDCWHRADYCGMPGPTTTGVRPGTRLRRVGSVTITTAGSRLAALEIDGTLTIKASGVRVEDCLIRPRGNAVAVSLPYTGVSGVELVHVEIDGGRQNPSVVGIAGSGFVVDAADIHGTGDAIDASSNVVVQNSWIHDLVAWDGDHTDGIQSSGGRSLRIVNNTIDALGPATNSAILTGADLGPLDQVIIEHNLLRGGNYTVYAGTGGRFDSGSIIISGNRFGSGYRYGPCSLRPARGRTIQSSGNVDDATGAPLRC</sequence>